<gene>
    <name evidence="1" type="ORF">PoB_002850700</name>
</gene>
<name>A0AAV4A3W5_9GAST</name>
<dbReference type="AlphaFoldDB" id="A0AAV4A3W5"/>
<sequence length="93" mass="10118">MSEARYKGIMAREGLVGESQLTCDSCVLIRIDNVALLAENAIINLSLPYLCEVLCIADAIYDIIIGTWLEQEALGTQNVCDDGCDDDQSSSLM</sequence>
<accession>A0AAV4A3W5</accession>
<protein>
    <submittedName>
        <fullName evidence="1">Uncharacterized protein</fullName>
    </submittedName>
</protein>
<reference evidence="1 2" key="1">
    <citation type="journal article" date="2021" name="Elife">
        <title>Chloroplast acquisition without the gene transfer in kleptoplastic sea slugs, Plakobranchus ocellatus.</title>
        <authorList>
            <person name="Maeda T."/>
            <person name="Takahashi S."/>
            <person name="Yoshida T."/>
            <person name="Shimamura S."/>
            <person name="Takaki Y."/>
            <person name="Nagai Y."/>
            <person name="Toyoda A."/>
            <person name="Suzuki Y."/>
            <person name="Arimoto A."/>
            <person name="Ishii H."/>
            <person name="Satoh N."/>
            <person name="Nishiyama T."/>
            <person name="Hasebe M."/>
            <person name="Maruyama T."/>
            <person name="Minagawa J."/>
            <person name="Obokata J."/>
            <person name="Shigenobu S."/>
        </authorList>
    </citation>
    <scope>NUCLEOTIDE SEQUENCE [LARGE SCALE GENOMIC DNA]</scope>
</reference>
<evidence type="ECO:0000313" key="2">
    <source>
        <dbReference type="Proteomes" id="UP000735302"/>
    </source>
</evidence>
<keyword evidence="2" id="KW-1185">Reference proteome</keyword>
<dbReference type="EMBL" id="BLXT01003557">
    <property type="protein sequence ID" value="GFO02002.1"/>
    <property type="molecule type" value="Genomic_DNA"/>
</dbReference>
<comment type="caution">
    <text evidence="1">The sequence shown here is derived from an EMBL/GenBank/DDBJ whole genome shotgun (WGS) entry which is preliminary data.</text>
</comment>
<dbReference type="Proteomes" id="UP000735302">
    <property type="component" value="Unassembled WGS sequence"/>
</dbReference>
<evidence type="ECO:0000313" key="1">
    <source>
        <dbReference type="EMBL" id="GFO02002.1"/>
    </source>
</evidence>
<proteinExistence type="predicted"/>
<organism evidence="1 2">
    <name type="scientific">Plakobranchus ocellatus</name>
    <dbReference type="NCBI Taxonomy" id="259542"/>
    <lineage>
        <taxon>Eukaryota</taxon>
        <taxon>Metazoa</taxon>
        <taxon>Spiralia</taxon>
        <taxon>Lophotrochozoa</taxon>
        <taxon>Mollusca</taxon>
        <taxon>Gastropoda</taxon>
        <taxon>Heterobranchia</taxon>
        <taxon>Euthyneura</taxon>
        <taxon>Panpulmonata</taxon>
        <taxon>Sacoglossa</taxon>
        <taxon>Placobranchoidea</taxon>
        <taxon>Plakobranchidae</taxon>
        <taxon>Plakobranchus</taxon>
    </lineage>
</organism>